<dbReference type="Pfam" id="PF19574">
    <property type="entry name" value="LolA_3"/>
    <property type="match status" value="1"/>
</dbReference>
<evidence type="ECO:0000256" key="6">
    <source>
        <dbReference type="SAM" id="SignalP"/>
    </source>
</evidence>
<dbReference type="KEGG" id="por:APT59_19040"/>
<dbReference type="CDD" id="cd16325">
    <property type="entry name" value="LolA"/>
    <property type="match status" value="1"/>
</dbReference>
<comment type="subunit">
    <text evidence="1">Monomer.</text>
</comment>
<evidence type="ECO:0000256" key="1">
    <source>
        <dbReference type="ARBA" id="ARBA00011245"/>
    </source>
</evidence>
<feature type="region of interest" description="Disordered" evidence="5">
    <location>
        <begin position="174"/>
        <end position="194"/>
    </location>
</feature>
<dbReference type="Gene3D" id="2.50.20.10">
    <property type="entry name" value="Lipoprotein localisation LolA/LolB/LppX"/>
    <property type="match status" value="1"/>
</dbReference>
<dbReference type="OrthoDB" id="7025041at2"/>
<evidence type="ECO:0000256" key="5">
    <source>
        <dbReference type="SAM" id="MobiDB-lite"/>
    </source>
</evidence>
<sequence>MRTLIALLFILAAPLAQAFDLDDLAAQLARPAAVEGSFVQQRYLRALPQPLTSSGHFTLARGLGLLWRLEKPLAQTYRITPGTIAKQTPTGWTPLPGSDLAARQSALFLAVLGGDRSGLERDFELALTGDANHWQLRLTPRGALLKQVFDGILIQGGALVEQVEIRETQGDRSLLTLDGQPSDTLGAEQRAVFQ</sequence>
<dbReference type="GO" id="GO:0015031">
    <property type="term" value="P:protein transport"/>
    <property type="evidence" value="ECO:0007669"/>
    <property type="project" value="UniProtKB-KW"/>
</dbReference>
<reference evidence="7 8" key="1">
    <citation type="submission" date="2016-01" db="EMBL/GenBank/DDBJ databases">
        <title>Annotation of Pseudomonas oryzihabitans USDA-ARS-USMARC-56511.</title>
        <authorList>
            <person name="Harhay G.P."/>
            <person name="Harhay D.M."/>
            <person name="Smith T.P.L."/>
            <person name="Bono J.L."/>
            <person name="Heaton M.P."/>
            <person name="Clawson M.L."/>
            <person name="Chitko-Mckown C.G."/>
            <person name="Capik S.F."/>
            <person name="DeDonder K.D."/>
            <person name="Apley M.D."/>
            <person name="Lubbers B.V."/>
            <person name="White B.J."/>
            <person name="Larson R.L."/>
        </authorList>
    </citation>
    <scope>NUCLEOTIDE SEQUENCE [LARGE SCALE GENOMIC DNA]</scope>
    <source>
        <strain evidence="7 8">USDA-ARS-USMARC-56511</strain>
    </source>
</reference>
<gene>
    <name evidence="7" type="ORF">APT59_19040</name>
</gene>
<feature type="chain" id="PRO_5006853595" description="Outer membrane lipoprotein carrier protein LolA" evidence="6">
    <location>
        <begin position="19"/>
        <end position="194"/>
    </location>
</feature>
<keyword evidence="2" id="KW-0813">Transport</keyword>
<dbReference type="InterPro" id="IPR004564">
    <property type="entry name" value="OM_lipoprot_carrier_LolA-like"/>
</dbReference>
<keyword evidence="3 6" id="KW-0732">Signal</keyword>
<dbReference type="Proteomes" id="UP000064137">
    <property type="component" value="Chromosome"/>
</dbReference>
<dbReference type="InterPro" id="IPR029046">
    <property type="entry name" value="LolA/LolB/LppX"/>
</dbReference>
<dbReference type="SUPFAM" id="SSF89392">
    <property type="entry name" value="Prokaryotic lipoproteins and lipoprotein localization factors"/>
    <property type="match status" value="1"/>
</dbReference>
<protein>
    <recommendedName>
        <fullName evidence="9">Outer membrane lipoprotein carrier protein LolA</fullName>
    </recommendedName>
</protein>
<dbReference type="RefSeq" id="WP_059316297.1">
    <property type="nucleotide sequence ID" value="NZ_CP013987.1"/>
</dbReference>
<accession>A0A0U4WTP9</accession>
<evidence type="ECO:0000256" key="4">
    <source>
        <dbReference type="ARBA" id="ARBA00022927"/>
    </source>
</evidence>
<dbReference type="EMBL" id="CP013987">
    <property type="protein sequence ID" value="ALZ86195.1"/>
    <property type="molecule type" value="Genomic_DNA"/>
</dbReference>
<dbReference type="AlphaFoldDB" id="A0A0U4WTP9"/>
<evidence type="ECO:0000313" key="8">
    <source>
        <dbReference type="Proteomes" id="UP000064137"/>
    </source>
</evidence>
<evidence type="ECO:0000256" key="2">
    <source>
        <dbReference type="ARBA" id="ARBA00022448"/>
    </source>
</evidence>
<proteinExistence type="predicted"/>
<evidence type="ECO:0000313" key="7">
    <source>
        <dbReference type="EMBL" id="ALZ86195.1"/>
    </source>
</evidence>
<feature type="signal peptide" evidence="6">
    <location>
        <begin position="1"/>
        <end position="18"/>
    </location>
</feature>
<organism evidence="7 8">
    <name type="scientific">Pseudomonas oryzihabitans</name>
    <dbReference type="NCBI Taxonomy" id="47885"/>
    <lineage>
        <taxon>Bacteria</taxon>
        <taxon>Pseudomonadati</taxon>
        <taxon>Pseudomonadota</taxon>
        <taxon>Gammaproteobacteria</taxon>
        <taxon>Pseudomonadales</taxon>
        <taxon>Pseudomonadaceae</taxon>
        <taxon>Pseudomonas</taxon>
    </lineage>
</organism>
<evidence type="ECO:0000256" key="3">
    <source>
        <dbReference type="ARBA" id="ARBA00022729"/>
    </source>
</evidence>
<name>A0A0U4WTP9_9PSED</name>
<evidence type="ECO:0008006" key="9">
    <source>
        <dbReference type="Google" id="ProtNLM"/>
    </source>
</evidence>
<keyword evidence="4" id="KW-0653">Protein transport</keyword>